<evidence type="ECO:0000313" key="3">
    <source>
        <dbReference type="Proteomes" id="UP000799772"/>
    </source>
</evidence>
<organism evidence="2 3">
    <name type="scientific">Rhizodiscina lignyota</name>
    <dbReference type="NCBI Taxonomy" id="1504668"/>
    <lineage>
        <taxon>Eukaryota</taxon>
        <taxon>Fungi</taxon>
        <taxon>Dikarya</taxon>
        <taxon>Ascomycota</taxon>
        <taxon>Pezizomycotina</taxon>
        <taxon>Dothideomycetes</taxon>
        <taxon>Pleosporomycetidae</taxon>
        <taxon>Aulographales</taxon>
        <taxon>Rhizodiscinaceae</taxon>
        <taxon>Rhizodiscina</taxon>
    </lineage>
</organism>
<gene>
    <name evidence="2" type="ORF">NA57DRAFT_56977</name>
</gene>
<dbReference type="EMBL" id="ML978127">
    <property type="protein sequence ID" value="KAF2097794.1"/>
    <property type="molecule type" value="Genomic_DNA"/>
</dbReference>
<keyword evidence="1" id="KW-0732">Signal</keyword>
<dbReference type="AlphaFoldDB" id="A0A9P4M9H5"/>
<feature type="signal peptide" evidence="1">
    <location>
        <begin position="1"/>
        <end position="22"/>
    </location>
</feature>
<evidence type="ECO:0008006" key="4">
    <source>
        <dbReference type="Google" id="ProtNLM"/>
    </source>
</evidence>
<dbReference type="SUPFAM" id="SSF57850">
    <property type="entry name" value="RING/U-box"/>
    <property type="match status" value="1"/>
</dbReference>
<evidence type="ECO:0000256" key="1">
    <source>
        <dbReference type="SAM" id="SignalP"/>
    </source>
</evidence>
<keyword evidence="3" id="KW-1185">Reference proteome</keyword>
<protein>
    <recommendedName>
        <fullName evidence="4">RING-type domain-containing protein</fullName>
    </recommendedName>
</protein>
<comment type="caution">
    <text evidence="2">The sequence shown here is derived from an EMBL/GenBank/DDBJ whole genome shotgun (WGS) entry which is preliminary data.</text>
</comment>
<accession>A0A9P4M9H5</accession>
<dbReference type="Proteomes" id="UP000799772">
    <property type="component" value="Unassembled WGS sequence"/>
</dbReference>
<sequence>MAHSLLFDIHTVCLLEWLSTESANLTCPECRSPVFEPWETGAIRAECRAAERDRLVSTRNAPAINRDQTSHAAAVRETAQQNVNRIRRNAYLHEHMPQAERVEVRHQKETAEQRIIATANHFATLAEAEQRRLRSAVACMINRIGTLVARGGRLTRHQFDSELARILASVGELRM</sequence>
<proteinExistence type="predicted"/>
<name>A0A9P4M9H5_9PEZI</name>
<reference evidence="2" key="1">
    <citation type="journal article" date="2020" name="Stud. Mycol.">
        <title>101 Dothideomycetes genomes: a test case for predicting lifestyles and emergence of pathogens.</title>
        <authorList>
            <person name="Haridas S."/>
            <person name="Albert R."/>
            <person name="Binder M."/>
            <person name="Bloem J."/>
            <person name="Labutti K."/>
            <person name="Salamov A."/>
            <person name="Andreopoulos B."/>
            <person name="Baker S."/>
            <person name="Barry K."/>
            <person name="Bills G."/>
            <person name="Bluhm B."/>
            <person name="Cannon C."/>
            <person name="Castanera R."/>
            <person name="Culley D."/>
            <person name="Daum C."/>
            <person name="Ezra D."/>
            <person name="Gonzalez J."/>
            <person name="Henrissat B."/>
            <person name="Kuo A."/>
            <person name="Liang C."/>
            <person name="Lipzen A."/>
            <person name="Lutzoni F."/>
            <person name="Magnuson J."/>
            <person name="Mondo S."/>
            <person name="Nolan M."/>
            <person name="Ohm R."/>
            <person name="Pangilinan J."/>
            <person name="Park H.-J."/>
            <person name="Ramirez L."/>
            <person name="Alfaro M."/>
            <person name="Sun H."/>
            <person name="Tritt A."/>
            <person name="Yoshinaga Y."/>
            <person name="Zwiers L.-H."/>
            <person name="Turgeon B."/>
            <person name="Goodwin S."/>
            <person name="Spatafora J."/>
            <person name="Crous P."/>
            <person name="Grigoriev I."/>
        </authorList>
    </citation>
    <scope>NUCLEOTIDE SEQUENCE</scope>
    <source>
        <strain evidence="2">CBS 133067</strain>
    </source>
</reference>
<feature type="chain" id="PRO_5040122276" description="RING-type domain-containing protein" evidence="1">
    <location>
        <begin position="23"/>
        <end position="175"/>
    </location>
</feature>
<evidence type="ECO:0000313" key="2">
    <source>
        <dbReference type="EMBL" id="KAF2097794.1"/>
    </source>
</evidence>